<proteinExistence type="inferred from homology"/>
<dbReference type="EMBL" id="JARPOI010000011">
    <property type="protein sequence ID" value="KAJ9168027.1"/>
    <property type="molecule type" value="Genomic_DNA"/>
</dbReference>
<dbReference type="InterPro" id="IPR050665">
    <property type="entry name" value="Cytochrome_P450_Monooxygen"/>
</dbReference>
<keyword evidence="4" id="KW-0812">Transmembrane</keyword>
<evidence type="ECO:0008006" key="14">
    <source>
        <dbReference type="Google" id="ProtNLM"/>
    </source>
</evidence>
<evidence type="ECO:0000256" key="6">
    <source>
        <dbReference type="ARBA" id="ARBA00022989"/>
    </source>
</evidence>
<dbReference type="InterPro" id="IPR036396">
    <property type="entry name" value="Cyt_P450_sf"/>
</dbReference>
<reference evidence="12" key="1">
    <citation type="journal article" date="2023" name="Plant Biotechnol. J.">
        <title>Chromosome-level wild Hevea brasiliensis genome provides new tools for genomic-assisted breeding and valuable loci to elevate rubber yield.</title>
        <authorList>
            <person name="Cheng H."/>
            <person name="Song X."/>
            <person name="Hu Y."/>
            <person name="Wu T."/>
            <person name="Yang Q."/>
            <person name="An Z."/>
            <person name="Feng S."/>
            <person name="Deng Z."/>
            <person name="Wu W."/>
            <person name="Zeng X."/>
            <person name="Tu M."/>
            <person name="Wang X."/>
            <person name="Huang H."/>
        </authorList>
    </citation>
    <scope>NUCLEOTIDE SEQUENCE</scope>
    <source>
        <strain evidence="12">MT/VB/25A 57/8</strain>
    </source>
</reference>
<keyword evidence="3 11" id="KW-0349">Heme</keyword>
<dbReference type="PRINTS" id="PR00385">
    <property type="entry name" value="P450"/>
</dbReference>
<keyword evidence="13" id="KW-1185">Reference proteome</keyword>
<evidence type="ECO:0000256" key="8">
    <source>
        <dbReference type="ARBA" id="ARBA00023004"/>
    </source>
</evidence>
<evidence type="ECO:0000256" key="1">
    <source>
        <dbReference type="ARBA" id="ARBA00004167"/>
    </source>
</evidence>
<dbReference type="SUPFAM" id="SSF48264">
    <property type="entry name" value="Cytochrome P450"/>
    <property type="match status" value="1"/>
</dbReference>
<name>A0ABQ9LL81_HEVBR</name>
<evidence type="ECO:0000256" key="2">
    <source>
        <dbReference type="ARBA" id="ARBA00010617"/>
    </source>
</evidence>
<dbReference type="InterPro" id="IPR002401">
    <property type="entry name" value="Cyt_P450_E_grp-I"/>
</dbReference>
<keyword evidence="7 11" id="KW-0560">Oxidoreductase</keyword>
<protein>
    <recommendedName>
        <fullName evidence="14">Cytochrome P450</fullName>
    </recommendedName>
</protein>
<comment type="similarity">
    <text evidence="2 11">Belongs to the cytochrome P450 family.</text>
</comment>
<dbReference type="Gene3D" id="1.10.630.10">
    <property type="entry name" value="Cytochrome P450"/>
    <property type="match status" value="1"/>
</dbReference>
<comment type="subcellular location">
    <subcellularLocation>
        <location evidence="1">Membrane</location>
        <topology evidence="1">Single-pass membrane protein</topology>
    </subcellularLocation>
</comment>
<keyword evidence="5 11" id="KW-0479">Metal-binding</keyword>
<dbReference type="InterPro" id="IPR001128">
    <property type="entry name" value="Cyt_P450"/>
</dbReference>
<keyword evidence="6" id="KW-1133">Transmembrane helix</keyword>
<evidence type="ECO:0000256" key="4">
    <source>
        <dbReference type="ARBA" id="ARBA00022692"/>
    </source>
</evidence>
<comment type="caution">
    <text evidence="12">The sequence shown here is derived from an EMBL/GenBank/DDBJ whole genome shotgun (WGS) entry which is preliminary data.</text>
</comment>
<dbReference type="PANTHER" id="PTHR24282">
    <property type="entry name" value="CYTOCHROME P450 FAMILY MEMBER"/>
    <property type="match status" value="1"/>
</dbReference>
<evidence type="ECO:0000313" key="13">
    <source>
        <dbReference type="Proteomes" id="UP001174677"/>
    </source>
</evidence>
<dbReference type="InterPro" id="IPR017972">
    <property type="entry name" value="Cyt_P450_CS"/>
</dbReference>
<evidence type="ECO:0000256" key="3">
    <source>
        <dbReference type="ARBA" id="ARBA00022617"/>
    </source>
</evidence>
<dbReference type="Pfam" id="PF00067">
    <property type="entry name" value="p450"/>
    <property type="match status" value="1"/>
</dbReference>
<evidence type="ECO:0000256" key="9">
    <source>
        <dbReference type="ARBA" id="ARBA00023033"/>
    </source>
</evidence>
<sequence length="519" mass="59420">MDDLVLCSLGLSLLLLALYGVGRVSYPIWWKPKWLARKLRQQGIRGTPYKLWVGDMKEHVRLITEAWSKPINLTHQIAQRVDPLTLNTVRKYGKISMYWYGTTPRLIISDPELMREVLSNKLGNFEKPPLNPLVPSIAKGVTELQGEKWVEHRRVINPAFQLEKLKGMIPVFSLSCNRMIEHWQEMVNDQETCEVDVWPELQKIAMDIISRVAFGSNYEEGKKIFKLLQESLTLTFEAMQMVYIPGFRFVPTKKNRRRYKLVAETTSMLRDLVERKQNAMRTGQSRVDDLLSLLLQSNEQNILGNASGKKVNGLTIEEVIEECKVFYLAGQETTSSLLTWTMIVLSMHPDWQEKAREEVLQVCGKSEPDFEALSHLKVVTMILNEVLRLYPPGIAQHRHTYKEGKIGDMTIPAGIDLVLTTMLLHRDPELWGDDAEEFRPERFSEGISKASKNHLAFVPFGGGQRTCIGQNFAMLEAKTVLARILQHFSFELSPSYAHAPYAFPLLQPQHGAQIIIHQI</sequence>
<gene>
    <name evidence="12" type="ORF">P3X46_019605</name>
</gene>
<dbReference type="Proteomes" id="UP001174677">
    <property type="component" value="Chromosome 11"/>
</dbReference>
<evidence type="ECO:0000256" key="11">
    <source>
        <dbReference type="RuleBase" id="RU000461"/>
    </source>
</evidence>
<keyword evidence="9 11" id="KW-0503">Monooxygenase</keyword>
<keyword evidence="8 11" id="KW-0408">Iron</keyword>
<evidence type="ECO:0000256" key="7">
    <source>
        <dbReference type="ARBA" id="ARBA00023002"/>
    </source>
</evidence>
<evidence type="ECO:0000256" key="5">
    <source>
        <dbReference type="ARBA" id="ARBA00022723"/>
    </source>
</evidence>
<evidence type="ECO:0000256" key="10">
    <source>
        <dbReference type="ARBA" id="ARBA00023136"/>
    </source>
</evidence>
<organism evidence="12 13">
    <name type="scientific">Hevea brasiliensis</name>
    <name type="common">Para rubber tree</name>
    <name type="synonym">Siphonia brasiliensis</name>
    <dbReference type="NCBI Taxonomy" id="3981"/>
    <lineage>
        <taxon>Eukaryota</taxon>
        <taxon>Viridiplantae</taxon>
        <taxon>Streptophyta</taxon>
        <taxon>Embryophyta</taxon>
        <taxon>Tracheophyta</taxon>
        <taxon>Spermatophyta</taxon>
        <taxon>Magnoliopsida</taxon>
        <taxon>eudicotyledons</taxon>
        <taxon>Gunneridae</taxon>
        <taxon>Pentapetalae</taxon>
        <taxon>rosids</taxon>
        <taxon>fabids</taxon>
        <taxon>Malpighiales</taxon>
        <taxon>Euphorbiaceae</taxon>
        <taxon>Crotonoideae</taxon>
        <taxon>Micrandreae</taxon>
        <taxon>Hevea</taxon>
    </lineage>
</organism>
<dbReference type="PANTHER" id="PTHR24282:SF94">
    <property type="entry name" value="CYTOCHROME P450 72C1"/>
    <property type="match status" value="1"/>
</dbReference>
<keyword evidence="10" id="KW-0472">Membrane</keyword>
<accession>A0ABQ9LL81</accession>
<evidence type="ECO:0000313" key="12">
    <source>
        <dbReference type="EMBL" id="KAJ9168027.1"/>
    </source>
</evidence>
<dbReference type="PROSITE" id="PS00086">
    <property type="entry name" value="CYTOCHROME_P450"/>
    <property type="match status" value="1"/>
</dbReference>
<dbReference type="PRINTS" id="PR00463">
    <property type="entry name" value="EP450I"/>
</dbReference>